<accession>A0ABW4KJP2</accession>
<keyword evidence="2" id="KW-1185">Reference proteome</keyword>
<proteinExistence type="predicted"/>
<dbReference type="Gene3D" id="2.30.31.70">
    <property type="match status" value="1"/>
</dbReference>
<gene>
    <name evidence="1" type="ORF">ACFSCZ_12575</name>
</gene>
<evidence type="ECO:0000313" key="1">
    <source>
        <dbReference type="EMBL" id="MFD1707559.1"/>
    </source>
</evidence>
<dbReference type="EMBL" id="JBHUEO010000037">
    <property type="protein sequence ID" value="MFD1707559.1"/>
    <property type="molecule type" value="Genomic_DNA"/>
</dbReference>
<dbReference type="Proteomes" id="UP001597301">
    <property type="component" value="Unassembled WGS sequence"/>
</dbReference>
<reference evidence="2" key="1">
    <citation type="journal article" date="2019" name="Int. J. Syst. Evol. Microbiol.">
        <title>The Global Catalogue of Microorganisms (GCM) 10K type strain sequencing project: providing services to taxonomists for standard genome sequencing and annotation.</title>
        <authorList>
            <consortium name="The Broad Institute Genomics Platform"/>
            <consortium name="The Broad Institute Genome Sequencing Center for Infectious Disease"/>
            <person name="Wu L."/>
            <person name="Ma J."/>
        </authorList>
    </citation>
    <scope>NUCLEOTIDE SEQUENCE [LARGE SCALE GENOMIC DNA]</scope>
    <source>
        <strain evidence="2">CGMCC 1.12295</strain>
    </source>
</reference>
<dbReference type="RefSeq" id="WP_380774430.1">
    <property type="nucleotide sequence ID" value="NZ_JBHUEO010000037.1"/>
</dbReference>
<comment type="caution">
    <text evidence="1">The sequence shown here is derived from an EMBL/GenBank/DDBJ whole genome shotgun (WGS) entry which is preliminary data.</text>
</comment>
<protein>
    <submittedName>
        <fullName evidence="1">YdbC family protein</fullName>
    </submittedName>
</protein>
<name>A0ABW4KJP2_9BACI</name>
<organism evidence="1 2">
    <name type="scientific">Siminovitchia sediminis</name>
    <dbReference type="NCBI Taxonomy" id="1274353"/>
    <lineage>
        <taxon>Bacteria</taxon>
        <taxon>Bacillati</taxon>
        <taxon>Bacillota</taxon>
        <taxon>Bacilli</taxon>
        <taxon>Bacillales</taxon>
        <taxon>Bacillaceae</taxon>
        <taxon>Siminovitchia</taxon>
    </lineage>
</organism>
<evidence type="ECO:0000313" key="2">
    <source>
        <dbReference type="Proteomes" id="UP001597301"/>
    </source>
</evidence>
<sequence length="78" mass="9126">MKFQILKEIAVLKEGKNGWRKELNLVSWNGNEPKYDIRWWPPNKSDIGKGLTLMPEELFQLGEVIPMLSRDLHLLHQG</sequence>